<dbReference type="OrthoDB" id="9021207at2"/>
<name>A0A261SNS3_9BORD</name>
<dbReference type="Pfam" id="PF22764">
    <property type="entry name" value="E217_Gp32"/>
    <property type="match status" value="1"/>
</dbReference>
<dbReference type="AlphaFoldDB" id="A0A261SNS3"/>
<gene>
    <name evidence="1" type="ORF">CEG14_05725</name>
</gene>
<proteinExistence type="predicted"/>
<sequence length="143" mass="15549">MTTLTSANSVLMLGVGLVFPVPQKIEGYGTDDAFTFDAVQLAQAVMGIDGYMSAGYTPQPVVQTITLQADSPSKFIFEAWIAAMKTSREVFYANGTLAIPSIERKYTLRRGVLTQAPQVPTARAILQPMTFQITWENVSPALV</sequence>
<protein>
    <recommendedName>
        <fullName evidence="3">Phage tail protein</fullName>
    </recommendedName>
</protein>
<comment type="caution">
    <text evidence="1">The sequence shown here is derived from an EMBL/GenBank/DDBJ whole genome shotgun (WGS) entry which is preliminary data.</text>
</comment>
<evidence type="ECO:0008006" key="3">
    <source>
        <dbReference type="Google" id="ProtNLM"/>
    </source>
</evidence>
<dbReference type="InterPro" id="IPR054440">
    <property type="entry name" value="Gp32-like"/>
</dbReference>
<organism evidence="1 2">
    <name type="scientific">Bordetella genomosp. 1</name>
    <dbReference type="NCBI Taxonomy" id="1395607"/>
    <lineage>
        <taxon>Bacteria</taxon>
        <taxon>Pseudomonadati</taxon>
        <taxon>Pseudomonadota</taxon>
        <taxon>Betaproteobacteria</taxon>
        <taxon>Burkholderiales</taxon>
        <taxon>Alcaligenaceae</taxon>
        <taxon>Bordetella</taxon>
    </lineage>
</organism>
<evidence type="ECO:0000313" key="2">
    <source>
        <dbReference type="Proteomes" id="UP000217005"/>
    </source>
</evidence>
<dbReference type="EMBL" id="NEVL01000002">
    <property type="protein sequence ID" value="OZI39034.1"/>
    <property type="molecule type" value="Genomic_DNA"/>
</dbReference>
<dbReference type="RefSeq" id="WP_094825408.1">
    <property type="nucleotide sequence ID" value="NZ_NEVL01000002.1"/>
</dbReference>
<accession>A0A261SNS3</accession>
<dbReference type="Proteomes" id="UP000217005">
    <property type="component" value="Unassembled WGS sequence"/>
</dbReference>
<evidence type="ECO:0000313" key="1">
    <source>
        <dbReference type="EMBL" id="OZI39034.1"/>
    </source>
</evidence>
<reference evidence="1 2" key="1">
    <citation type="submission" date="2017-05" db="EMBL/GenBank/DDBJ databases">
        <title>Complete and WGS of Bordetella genogroups.</title>
        <authorList>
            <person name="Spilker T."/>
            <person name="LiPuma J."/>
        </authorList>
    </citation>
    <scope>NUCLEOTIDE SEQUENCE [LARGE SCALE GENOMIC DNA]</scope>
    <source>
        <strain evidence="1 2">AU17610</strain>
    </source>
</reference>